<evidence type="ECO:0000256" key="2">
    <source>
        <dbReference type="ARBA" id="ARBA00022980"/>
    </source>
</evidence>
<accession>A0A1F5WFU7</accession>
<dbReference type="InterPro" id="IPR020568">
    <property type="entry name" value="Ribosomal_Su5_D2-typ_SF"/>
</dbReference>
<dbReference type="GO" id="GO:0006412">
    <property type="term" value="P:translation"/>
    <property type="evidence" value="ECO:0007669"/>
    <property type="project" value="InterPro"/>
</dbReference>
<dbReference type="SUPFAM" id="SSF54211">
    <property type="entry name" value="Ribosomal protein S5 domain 2-like"/>
    <property type="match status" value="1"/>
</dbReference>
<dbReference type="InterPro" id="IPR013810">
    <property type="entry name" value="Ribosomal_uS5_N"/>
</dbReference>
<proteinExistence type="inferred from homology"/>
<dbReference type="SUPFAM" id="SSF54768">
    <property type="entry name" value="dsRNA-binding domain-like"/>
    <property type="match status" value="1"/>
</dbReference>
<organism evidence="9 10">
    <name type="scientific">Candidatus Giovannonibacteria bacterium RIFCSPHIGHO2_02_FULL_46_20</name>
    <dbReference type="NCBI Taxonomy" id="1798338"/>
    <lineage>
        <taxon>Bacteria</taxon>
        <taxon>Candidatus Giovannoniibacteriota</taxon>
    </lineage>
</organism>
<dbReference type="Gene3D" id="3.30.160.20">
    <property type="match status" value="1"/>
</dbReference>
<name>A0A1F5WFU7_9BACT</name>
<dbReference type="Gene3D" id="3.30.230.10">
    <property type="match status" value="1"/>
</dbReference>
<gene>
    <name evidence="9" type="ORF">A3J56_00940</name>
</gene>
<dbReference type="Pfam" id="PF00333">
    <property type="entry name" value="Ribosomal_S5"/>
    <property type="match status" value="1"/>
</dbReference>
<dbReference type="InterPro" id="IPR014721">
    <property type="entry name" value="Ribsml_uS5_D2-typ_fold_subgr"/>
</dbReference>
<evidence type="ECO:0000256" key="1">
    <source>
        <dbReference type="ARBA" id="ARBA00008945"/>
    </source>
</evidence>
<comment type="similarity">
    <text evidence="1 7">Belongs to the universal ribosomal protein uS5 family.</text>
</comment>
<dbReference type="GO" id="GO:1990904">
    <property type="term" value="C:ribonucleoprotein complex"/>
    <property type="evidence" value="ECO:0007669"/>
    <property type="project" value="UniProtKB-UniRule"/>
</dbReference>
<evidence type="ECO:0000313" key="10">
    <source>
        <dbReference type="Proteomes" id="UP000178406"/>
    </source>
</evidence>
<evidence type="ECO:0000256" key="6">
    <source>
        <dbReference type="PROSITE-ProRule" id="PRU00268"/>
    </source>
</evidence>
<dbReference type="EMBL" id="MFHQ01000017">
    <property type="protein sequence ID" value="OGF74487.1"/>
    <property type="molecule type" value="Genomic_DNA"/>
</dbReference>
<dbReference type="GO" id="GO:0003723">
    <property type="term" value="F:RNA binding"/>
    <property type="evidence" value="ECO:0007669"/>
    <property type="project" value="InterPro"/>
</dbReference>
<dbReference type="PROSITE" id="PS50881">
    <property type="entry name" value="S5_DSRBD"/>
    <property type="match status" value="1"/>
</dbReference>
<dbReference type="GO" id="GO:0005737">
    <property type="term" value="C:cytoplasm"/>
    <property type="evidence" value="ECO:0007669"/>
    <property type="project" value="UniProtKB-ARBA"/>
</dbReference>
<dbReference type="STRING" id="1798338.A3J56_00940"/>
<evidence type="ECO:0000256" key="5">
    <source>
        <dbReference type="ARBA" id="ARBA00035519"/>
    </source>
</evidence>
<evidence type="ECO:0000313" key="9">
    <source>
        <dbReference type="EMBL" id="OGF74487.1"/>
    </source>
</evidence>
<comment type="caution">
    <text evidence="9">The sequence shown here is derived from an EMBL/GenBank/DDBJ whole genome shotgun (WGS) entry which is preliminary data.</text>
</comment>
<keyword evidence="3 6" id="KW-0687">Ribonucleoprotein</keyword>
<evidence type="ECO:0000256" key="7">
    <source>
        <dbReference type="RuleBase" id="RU003823"/>
    </source>
</evidence>
<dbReference type="AlphaFoldDB" id="A0A1F5WFU7"/>
<dbReference type="InterPro" id="IPR000851">
    <property type="entry name" value="Ribosomal_uS5"/>
</dbReference>
<dbReference type="GO" id="GO:0005840">
    <property type="term" value="C:ribosome"/>
    <property type="evidence" value="ECO:0007669"/>
    <property type="project" value="UniProtKB-KW"/>
</dbReference>
<keyword evidence="2 6" id="KW-0689">Ribosomal protein</keyword>
<dbReference type="Proteomes" id="UP000178406">
    <property type="component" value="Unassembled WGS sequence"/>
</dbReference>
<dbReference type="Pfam" id="PF03719">
    <property type="entry name" value="Ribosomal_S5_C"/>
    <property type="match status" value="1"/>
</dbReference>
<evidence type="ECO:0000256" key="3">
    <source>
        <dbReference type="ARBA" id="ARBA00023274"/>
    </source>
</evidence>
<feature type="domain" description="S5 DRBM" evidence="8">
    <location>
        <begin position="16"/>
        <end position="79"/>
    </location>
</feature>
<dbReference type="InterPro" id="IPR005324">
    <property type="entry name" value="Ribosomal_uS5_C"/>
</dbReference>
<protein>
    <recommendedName>
        <fullName evidence="4">Small ribosomal subunit protein uS5</fullName>
    </recommendedName>
    <alternativeName>
        <fullName evidence="5">30S ribosomal protein S5</fullName>
    </alternativeName>
</protein>
<sequence length="158" mass="17138">MRPQRGVRSPKQQSEYQQKLLDLRRVARVVAGGRRFSFRALLVIGDQKGRVGVGVGKAADTSLAIEKAFRRARKNIITVLLTKERSIPHEVAAKYASAVVIIKPGRIGKGLVAGGAARVVLAFAGIENASAKALSHTKNKINNARATIEALRLLRTKH</sequence>
<dbReference type="PANTHER" id="PTHR48277:SF1">
    <property type="entry name" value="MITOCHONDRIAL RIBOSOMAL PROTEIN S5"/>
    <property type="match status" value="1"/>
</dbReference>
<dbReference type="GO" id="GO:0003735">
    <property type="term" value="F:structural constituent of ribosome"/>
    <property type="evidence" value="ECO:0007669"/>
    <property type="project" value="UniProtKB-UniRule"/>
</dbReference>
<reference evidence="9 10" key="1">
    <citation type="journal article" date="2016" name="Nat. Commun.">
        <title>Thousands of microbial genomes shed light on interconnected biogeochemical processes in an aquifer system.</title>
        <authorList>
            <person name="Anantharaman K."/>
            <person name="Brown C.T."/>
            <person name="Hug L.A."/>
            <person name="Sharon I."/>
            <person name="Castelle C.J."/>
            <person name="Probst A.J."/>
            <person name="Thomas B.C."/>
            <person name="Singh A."/>
            <person name="Wilkins M.J."/>
            <person name="Karaoz U."/>
            <person name="Brodie E.L."/>
            <person name="Williams K.H."/>
            <person name="Hubbard S.S."/>
            <person name="Banfield J.F."/>
        </authorList>
    </citation>
    <scope>NUCLEOTIDE SEQUENCE [LARGE SCALE GENOMIC DNA]</scope>
</reference>
<evidence type="ECO:0000256" key="4">
    <source>
        <dbReference type="ARBA" id="ARBA00035255"/>
    </source>
</evidence>
<evidence type="ECO:0000259" key="8">
    <source>
        <dbReference type="PROSITE" id="PS50881"/>
    </source>
</evidence>
<dbReference type="PANTHER" id="PTHR48277">
    <property type="entry name" value="MITOCHONDRIAL RIBOSOMAL PROTEIN S5"/>
    <property type="match status" value="1"/>
</dbReference>
<dbReference type="FunFam" id="3.30.230.10:FF:000002">
    <property type="entry name" value="30S ribosomal protein S5"/>
    <property type="match status" value="1"/>
</dbReference>